<dbReference type="OrthoDB" id="9807630at2"/>
<dbReference type="GO" id="GO:0004427">
    <property type="term" value="F:inorganic diphosphate phosphatase activity"/>
    <property type="evidence" value="ECO:0007669"/>
    <property type="project" value="UniProtKB-EC"/>
</dbReference>
<sequence length="219" mass="24780">MIKAVLYDLDGTVINTNNLVISSWKHTLEKILGWYPGDKEIIASFGEPLVETAKRFGGDEADNIVKVYREHNLAFHDEMIERYVGMEDTIKELKAMGIKVGIVTSKMRKTAERALKLFNIYEFMDVIVTFDDTEKHKPDAEPLNKALGILNISPEDVIYVGDSRFDIQCGKNAGTLTCAVKYSESPLDELMKYKPDYLIDKPLDIIDIVKENLSDIEAV</sequence>
<dbReference type="GO" id="GO:0008967">
    <property type="term" value="F:phosphoglycolate phosphatase activity"/>
    <property type="evidence" value="ECO:0007669"/>
    <property type="project" value="TreeGrafter"/>
</dbReference>
<dbReference type="RefSeq" id="WP_054874032.1">
    <property type="nucleotide sequence ID" value="NZ_LKET01000021.1"/>
</dbReference>
<dbReference type="NCBIfam" id="TIGR01509">
    <property type="entry name" value="HAD-SF-IA-v3"/>
    <property type="match status" value="1"/>
</dbReference>
<dbReference type="InterPro" id="IPR023214">
    <property type="entry name" value="HAD_sf"/>
</dbReference>
<dbReference type="SFLD" id="SFLDG01129">
    <property type="entry name" value="C1.5:_HAD__Beta-PGM__Phosphata"/>
    <property type="match status" value="1"/>
</dbReference>
<dbReference type="STRING" id="36849.OXPF_09320"/>
<evidence type="ECO:0000313" key="1">
    <source>
        <dbReference type="EMBL" id="KPU45699.1"/>
    </source>
</evidence>
<dbReference type="AlphaFoldDB" id="A0A0P8WCX2"/>
<dbReference type="GO" id="GO:0005829">
    <property type="term" value="C:cytosol"/>
    <property type="evidence" value="ECO:0007669"/>
    <property type="project" value="TreeGrafter"/>
</dbReference>
<proteinExistence type="predicted"/>
<dbReference type="Pfam" id="PF13419">
    <property type="entry name" value="HAD_2"/>
    <property type="match status" value="1"/>
</dbReference>
<dbReference type="PATRIC" id="fig|36849.3.peg.997"/>
<dbReference type="Gene3D" id="3.40.50.1000">
    <property type="entry name" value="HAD superfamily/HAD-like"/>
    <property type="match status" value="1"/>
</dbReference>
<dbReference type="FunFam" id="3.40.50.1000:FF:000022">
    <property type="entry name" value="Phosphoglycolate phosphatase"/>
    <property type="match status" value="1"/>
</dbReference>
<dbReference type="InterPro" id="IPR006549">
    <property type="entry name" value="HAD-SF_hydro_IIIA"/>
</dbReference>
<dbReference type="InterPro" id="IPR036412">
    <property type="entry name" value="HAD-like_sf"/>
</dbReference>
<evidence type="ECO:0000313" key="2">
    <source>
        <dbReference type="Proteomes" id="UP000050326"/>
    </source>
</evidence>
<accession>A0A0P8WCX2</accession>
<dbReference type="InterPro" id="IPR050155">
    <property type="entry name" value="HAD-like_hydrolase_sf"/>
</dbReference>
<comment type="caution">
    <text evidence="1">The sequence shown here is derived from an EMBL/GenBank/DDBJ whole genome shotgun (WGS) entry which is preliminary data.</text>
</comment>
<gene>
    <name evidence="1" type="primary">ppaX</name>
    <name evidence="1" type="ORF">OXPF_09320</name>
</gene>
<dbReference type="NCBIfam" id="NF009804">
    <property type="entry name" value="PRK13288.1"/>
    <property type="match status" value="1"/>
</dbReference>
<dbReference type="InterPro" id="IPR006439">
    <property type="entry name" value="HAD-SF_hydro_IA"/>
</dbReference>
<dbReference type="SFLD" id="SFLDG01135">
    <property type="entry name" value="C1.5.6:_HAD__Beta-PGM__Phospha"/>
    <property type="match status" value="1"/>
</dbReference>
<reference evidence="1 2" key="1">
    <citation type="submission" date="2015-09" db="EMBL/GenBank/DDBJ databases">
        <title>Genome sequence of Oxobacter pfennigii DSM 3222.</title>
        <authorList>
            <person name="Poehlein A."/>
            <person name="Bengelsdorf F.R."/>
            <person name="Schiel-Bengelsdorf B."/>
            <person name="Duerre P."/>
            <person name="Daniel R."/>
        </authorList>
    </citation>
    <scope>NUCLEOTIDE SEQUENCE [LARGE SCALE GENOMIC DNA]</scope>
    <source>
        <strain evidence="1 2">DSM 3222</strain>
    </source>
</reference>
<dbReference type="InterPro" id="IPR041492">
    <property type="entry name" value="HAD_2"/>
</dbReference>
<organism evidence="1 2">
    <name type="scientific">Oxobacter pfennigii</name>
    <dbReference type="NCBI Taxonomy" id="36849"/>
    <lineage>
        <taxon>Bacteria</taxon>
        <taxon>Bacillati</taxon>
        <taxon>Bacillota</taxon>
        <taxon>Clostridia</taxon>
        <taxon>Eubacteriales</taxon>
        <taxon>Clostridiaceae</taxon>
        <taxon>Oxobacter</taxon>
    </lineage>
</organism>
<protein>
    <submittedName>
        <fullName evidence="1">Pyrophosphatase PpaX</fullName>
        <ecNumber evidence="1">3.6.1.1</ecNumber>
    </submittedName>
</protein>
<dbReference type="EMBL" id="LKET01000021">
    <property type="protein sequence ID" value="KPU45699.1"/>
    <property type="molecule type" value="Genomic_DNA"/>
</dbReference>
<dbReference type="PRINTS" id="PR00413">
    <property type="entry name" value="HADHALOGNASE"/>
</dbReference>
<dbReference type="GO" id="GO:0006281">
    <property type="term" value="P:DNA repair"/>
    <property type="evidence" value="ECO:0007669"/>
    <property type="project" value="TreeGrafter"/>
</dbReference>
<dbReference type="InterPro" id="IPR023198">
    <property type="entry name" value="PGP-like_dom2"/>
</dbReference>
<dbReference type="Proteomes" id="UP000050326">
    <property type="component" value="Unassembled WGS sequence"/>
</dbReference>
<name>A0A0P8WCX2_9CLOT</name>
<keyword evidence="2" id="KW-1185">Reference proteome</keyword>
<dbReference type="Gene3D" id="1.10.150.240">
    <property type="entry name" value="Putative phosphatase, domain 2"/>
    <property type="match status" value="1"/>
</dbReference>
<dbReference type="NCBIfam" id="TIGR01662">
    <property type="entry name" value="HAD-SF-IIIA"/>
    <property type="match status" value="1"/>
</dbReference>
<dbReference type="SFLD" id="SFLDS00003">
    <property type="entry name" value="Haloacid_Dehalogenase"/>
    <property type="match status" value="1"/>
</dbReference>
<keyword evidence="1" id="KW-0378">Hydrolase</keyword>
<dbReference type="PANTHER" id="PTHR43434:SF26">
    <property type="entry name" value="PYROPHOSPHATASE PPAX"/>
    <property type="match status" value="1"/>
</dbReference>
<dbReference type="PANTHER" id="PTHR43434">
    <property type="entry name" value="PHOSPHOGLYCOLATE PHOSPHATASE"/>
    <property type="match status" value="1"/>
</dbReference>
<dbReference type="SUPFAM" id="SSF56784">
    <property type="entry name" value="HAD-like"/>
    <property type="match status" value="1"/>
</dbReference>
<dbReference type="EC" id="3.6.1.1" evidence="1"/>
<dbReference type="NCBIfam" id="TIGR01549">
    <property type="entry name" value="HAD-SF-IA-v1"/>
    <property type="match status" value="1"/>
</dbReference>